<dbReference type="GO" id="GO:0003677">
    <property type="term" value="F:DNA binding"/>
    <property type="evidence" value="ECO:0007669"/>
    <property type="project" value="InterPro"/>
</dbReference>
<dbReference type="Pfam" id="PF01381">
    <property type="entry name" value="HTH_3"/>
    <property type="match status" value="1"/>
</dbReference>
<dbReference type="Gene3D" id="1.10.260.40">
    <property type="entry name" value="lambda repressor-like DNA-binding domains"/>
    <property type="match status" value="1"/>
</dbReference>
<sequence>MKEKIKQIMDYYGLNQKEFAFKIKVSAQTISDIIKDKRNAGDKITHGILETFDEINPLWLLRDIGEMFLDNEKMKEVKRKRIDKELHFRDLEELALFCANHEDELMKIKVFSNIIEKNATAEVLKLVKNFKGLN</sequence>
<feature type="domain" description="HTH cro/C1-type" evidence="1">
    <location>
        <begin position="5"/>
        <end position="39"/>
    </location>
</feature>
<dbReference type="Proteomes" id="UP000318833">
    <property type="component" value="Unassembled WGS sequence"/>
</dbReference>
<dbReference type="SMART" id="SM00530">
    <property type="entry name" value="HTH_XRE"/>
    <property type="match status" value="1"/>
</dbReference>
<dbReference type="EMBL" id="VLNR01000084">
    <property type="protein sequence ID" value="TSE04267.1"/>
    <property type="molecule type" value="Genomic_DNA"/>
</dbReference>
<evidence type="ECO:0000313" key="3">
    <source>
        <dbReference type="Proteomes" id="UP000318833"/>
    </source>
</evidence>
<organism evidence="2 3">
    <name type="scientific">Aquimarina algiphila</name>
    <dbReference type="NCBI Taxonomy" id="2047982"/>
    <lineage>
        <taxon>Bacteria</taxon>
        <taxon>Pseudomonadati</taxon>
        <taxon>Bacteroidota</taxon>
        <taxon>Flavobacteriia</taxon>
        <taxon>Flavobacteriales</taxon>
        <taxon>Flavobacteriaceae</taxon>
        <taxon>Aquimarina</taxon>
    </lineage>
</organism>
<comment type="caution">
    <text evidence="2">The sequence shown here is derived from an EMBL/GenBank/DDBJ whole genome shotgun (WGS) entry which is preliminary data.</text>
</comment>
<accession>A0A554VC74</accession>
<reference evidence="2 3" key="1">
    <citation type="submission" date="2019-07" db="EMBL/GenBank/DDBJ databases">
        <title>The draft genome sequence of Aquimarina algiphila M91.</title>
        <authorList>
            <person name="Meng X."/>
        </authorList>
    </citation>
    <scope>NUCLEOTIDE SEQUENCE [LARGE SCALE GENOMIC DNA]</scope>
    <source>
        <strain evidence="2 3">M91</strain>
    </source>
</reference>
<keyword evidence="3" id="KW-1185">Reference proteome</keyword>
<protein>
    <submittedName>
        <fullName evidence="2">Helix-turn-helix transcriptional regulator</fullName>
    </submittedName>
</protein>
<proteinExistence type="predicted"/>
<evidence type="ECO:0000259" key="1">
    <source>
        <dbReference type="PROSITE" id="PS50943"/>
    </source>
</evidence>
<gene>
    <name evidence="2" type="ORF">FOF46_26795</name>
</gene>
<name>A0A554VC74_9FLAO</name>
<dbReference type="InterPro" id="IPR010982">
    <property type="entry name" value="Lambda_DNA-bd_dom_sf"/>
</dbReference>
<dbReference type="OrthoDB" id="796548at2"/>
<dbReference type="AlphaFoldDB" id="A0A554VC74"/>
<dbReference type="SUPFAM" id="SSF47413">
    <property type="entry name" value="lambda repressor-like DNA-binding domains"/>
    <property type="match status" value="1"/>
</dbReference>
<dbReference type="InterPro" id="IPR001387">
    <property type="entry name" value="Cro/C1-type_HTH"/>
</dbReference>
<dbReference type="CDD" id="cd00093">
    <property type="entry name" value="HTH_XRE"/>
    <property type="match status" value="1"/>
</dbReference>
<evidence type="ECO:0000313" key="2">
    <source>
        <dbReference type="EMBL" id="TSE04267.1"/>
    </source>
</evidence>
<dbReference type="PROSITE" id="PS50943">
    <property type="entry name" value="HTH_CROC1"/>
    <property type="match status" value="1"/>
</dbReference>
<dbReference type="RefSeq" id="WP_143918607.1">
    <property type="nucleotide sequence ID" value="NZ_CANMVV010000162.1"/>
</dbReference>